<protein>
    <submittedName>
        <fullName evidence="1">Serine/threonine protein phosphatase PrpC</fullName>
    </submittedName>
</protein>
<comment type="caution">
    <text evidence="1">The sequence shown here is derived from an EMBL/GenBank/DDBJ whole genome shotgun (WGS) entry which is preliminary data.</text>
</comment>
<keyword evidence="2" id="KW-1185">Reference proteome</keyword>
<name>A0A326UA76_THEHA</name>
<sequence>MNSASSQSSLATYRWSGSAKLYLDTPAISTCEQVVVGCYGGNTKAGAQKNEDGALVWCDKEQNWEFALIVDAHYTPQSADLLLDAIESIQPAIVEALTQPISTAFFSLQQHIVTLLGSPAFLKRCREVIGEASCLFCARKDRFLWWLNIGDCVLYLLHPELAYMGQIPLNQRSFFEWVGRTNTFELPVPCFSSGIKELRFGWNRILLVTDGLLEYGSRPYDNPFRLYQAFTDRQEVRETNLSALVQHALKRVHKEKGRDSATIIVWDYYNRQGATYSAP</sequence>
<organism evidence="1 2">
    <name type="scientific">Thermosporothrix hazakensis</name>
    <dbReference type="NCBI Taxonomy" id="644383"/>
    <lineage>
        <taxon>Bacteria</taxon>
        <taxon>Bacillati</taxon>
        <taxon>Chloroflexota</taxon>
        <taxon>Ktedonobacteria</taxon>
        <taxon>Ktedonobacterales</taxon>
        <taxon>Thermosporotrichaceae</taxon>
        <taxon>Thermosporothrix</taxon>
    </lineage>
</organism>
<reference evidence="1 2" key="1">
    <citation type="submission" date="2018-06" db="EMBL/GenBank/DDBJ databases">
        <title>Genomic Encyclopedia of Archaeal and Bacterial Type Strains, Phase II (KMG-II): from individual species to whole genera.</title>
        <authorList>
            <person name="Goeker M."/>
        </authorList>
    </citation>
    <scope>NUCLEOTIDE SEQUENCE [LARGE SCALE GENOMIC DNA]</scope>
    <source>
        <strain evidence="1 2">ATCC BAA-1881</strain>
    </source>
</reference>
<dbReference type="Proteomes" id="UP000248806">
    <property type="component" value="Unassembled WGS sequence"/>
</dbReference>
<dbReference type="InterPro" id="IPR036457">
    <property type="entry name" value="PPM-type-like_dom_sf"/>
</dbReference>
<evidence type="ECO:0000313" key="2">
    <source>
        <dbReference type="Proteomes" id="UP000248806"/>
    </source>
</evidence>
<evidence type="ECO:0000313" key="1">
    <source>
        <dbReference type="EMBL" id="PZW24241.1"/>
    </source>
</evidence>
<dbReference type="OrthoDB" id="7944398at2"/>
<dbReference type="Gene3D" id="3.60.40.10">
    <property type="entry name" value="PPM-type phosphatase domain"/>
    <property type="match status" value="1"/>
</dbReference>
<proteinExistence type="predicted"/>
<dbReference type="SUPFAM" id="SSF81606">
    <property type="entry name" value="PP2C-like"/>
    <property type="match status" value="1"/>
</dbReference>
<dbReference type="RefSeq" id="WP_111324998.1">
    <property type="nucleotide sequence ID" value="NZ_BIFX01000001.1"/>
</dbReference>
<gene>
    <name evidence="1" type="ORF">EI42_04689</name>
</gene>
<dbReference type="AlphaFoldDB" id="A0A326UA76"/>
<dbReference type="EMBL" id="QKUF01000022">
    <property type="protein sequence ID" value="PZW24241.1"/>
    <property type="molecule type" value="Genomic_DNA"/>
</dbReference>
<accession>A0A326UA76</accession>